<evidence type="ECO:0000256" key="11">
    <source>
        <dbReference type="RuleBase" id="RU361201"/>
    </source>
</evidence>
<dbReference type="GO" id="GO:0097352">
    <property type="term" value="P:autophagosome maturation"/>
    <property type="evidence" value="ECO:0007669"/>
    <property type="project" value="TreeGrafter"/>
</dbReference>
<dbReference type="PANTHER" id="PTHR13385">
    <property type="entry name" value="AUTOPHAGY PROTEIN 12"/>
    <property type="match status" value="1"/>
</dbReference>
<dbReference type="GO" id="GO:0061723">
    <property type="term" value="P:glycophagy"/>
    <property type="evidence" value="ECO:0007669"/>
    <property type="project" value="TreeGrafter"/>
</dbReference>
<evidence type="ECO:0000256" key="5">
    <source>
        <dbReference type="ARBA" id="ARBA00022490"/>
    </source>
</evidence>
<reference evidence="13" key="1">
    <citation type="journal article" date="2013" name="Genome Biol. Evol.">
        <title>Punctuated emergences of genetic and phenotypic innovations in eumetazoan, bilaterian, euteleostome, and hominidae ancestors.</title>
        <authorList>
            <person name="Wenger Y."/>
            <person name="Galliot B."/>
        </authorList>
    </citation>
    <scope>NUCLEOTIDE SEQUENCE</scope>
    <source>
        <tissue evidence="13">Whole animals</tissue>
    </source>
</reference>
<dbReference type="FunFam" id="3.10.20.90:FF:000117">
    <property type="entry name" value="Ubiquitin-like protein ATG12"/>
    <property type="match status" value="1"/>
</dbReference>
<comment type="similarity">
    <text evidence="3 11">Belongs to the ATG12 family.</text>
</comment>
<evidence type="ECO:0000256" key="8">
    <source>
        <dbReference type="ARBA" id="ARBA00022990"/>
    </source>
</evidence>
<dbReference type="GO" id="GO:0034274">
    <property type="term" value="C:Atg12-Atg5-Atg16 complex"/>
    <property type="evidence" value="ECO:0007669"/>
    <property type="project" value="TreeGrafter"/>
</dbReference>
<evidence type="ECO:0000256" key="7">
    <source>
        <dbReference type="ARBA" id="ARBA00022786"/>
    </source>
</evidence>
<dbReference type="PANTHER" id="PTHR13385:SF0">
    <property type="entry name" value="UBIQUITIN-LIKE PROTEIN ATG12"/>
    <property type="match status" value="1"/>
</dbReference>
<evidence type="ECO:0000313" key="13">
    <source>
        <dbReference type="EMBL" id="CDG71705.1"/>
    </source>
</evidence>
<dbReference type="GO" id="GO:0019776">
    <property type="term" value="F:Atg8-family ligase activity"/>
    <property type="evidence" value="ECO:0007669"/>
    <property type="project" value="TreeGrafter"/>
</dbReference>
<proteinExistence type="evidence at transcript level"/>
<dbReference type="Gene3D" id="3.10.20.90">
    <property type="entry name" value="Phosphatidylinositol 3-kinase Catalytic Subunit, Chain A, domain 1"/>
    <property type="match status" value="1"/>
</dbReference>
<dbReference type="CDD" id="cd01612">
    <property type="entry name" value="Ubl_ATG12"/>
    <property type="match status" value="1"/>
</dbReference>
<accession>T2MIE8</accession>
<dbReference type="SUPFAM" id="SSF54236">
    <property type="entry name" value="Ubiquitin-like"/>
    <property type="match status" value="1"/>
</dbReference>
<gene>
    <name evidence="13" type="primary">ATG12</name>
</gene>
<dbReference type="EMBL" id="HAAD01005473">
    <property type="protein sequence ID" value="CDG71705.1"/>
    <property type="molecule type" value="mRNA"/>
</dbReference>
<protein>
    <recommendedName>
        <fullName evidence="4 11">Ubiquitin-like protein ATG12</fullName>
    </recommendedName>
</protein>
<evidence type="ECO:0000256" key="9">
    <source>
        <dbReference type="ARBA" id="ARBA00023006"/>
    </source>
</evidence>
<dbReference type="InterPro" id="IPR029071">
    <property type="entry name" value="Ubiquitin-like_domsf"/>
</dbReference>
<evidence type="ECO:0000256" key="4">
    <source>
        <dbReference type="ARBA" id="ARBA00015875"/>
    </source>
</evidence>
<dbReference type="GO" id="GO:0000422">
    <property type="term" value="P:autophagy of mitochondrion"/>
    <property type="evidence" value="ECO:0007669"/>
    <property type="project" value="TreeGrafter"/>
</dbReference>
<dbReference type="InterPro" id="IPR007242">
    <property type="entry name" value="Atg12"/>
</dbReference>
<name>T2MIE8_HYDVU</name>
<keyword evidence="6 11" id="KW-1017">Isopeptide bond</keyword>
<evidence type="ECO:0000256" key="6">
    <source>
        <dbReference type="ARBA" id="ARBA00022499"/>
    </source>
</evidence>
<dbReference type="GO" id="GO:0034727">
    <property type="term" value="P:piecemeal microautophagy of the nucleus"/>
    <property type="evidence" value="ECO:0007669"/>
    <property type="project" value="TreeGrafter"/>
</dbReference>
<evidence type="ECO:0000256" key="2">
    <source>
        <dbReference type="ARBA" id="ARBA00004496"/>
    </source>
</evidence>
<keyword evidence="5" id="KW-0963">Cytoplasm</keyword>
<feature type="compositionally biased region" description="Polar residues" evidence="12">
    <location>
        <begin position="15"/>
        <end position="37"/>
    </location>
</feature>
<comment type="subunit">
    <text evidence="11">Forms a conjugate with ATG5.</text>
</comment>
<evidence type="ECO:0000256" key="3">
    <source>
        <dbReference type="ARBA" id="ARBA00007778"/>
    </source>
</evidence>
<dbReference type="Pfam" id="PF04110">
    <property type="entry name" value="APG12"/>
    <property type="match status" value="1"/>
</dbReference>
<comment type="function">
    <text evidence="11">Ubiquitin-like protein involved in autophagic vesicle formation.</text>
</comment>
<feature type="region of interest" description="Disordered" evidence="12">
    <location>
        <begin position="14"/>
        <end position="39"/>
    </location>
</feature>
<dbReference type="GO" id="GO:0000045">
    <property type="term" value="P:autophagosome assembly"/>
    <property type="evidence" value="ECO:0007669"/>
    <property type="project" value="InterPro"/>
</dbReference>
<evidence type="ECO:0000256" key="1">
    <source>
        <dbReference type="ARBA" id="ARBA00004184"/>
    </source>
</evidence>
<dbReference type="GO" id="GO:0000421">
    <property type="term" value="C:autophagosome membrane"/>
    <property type="evidence" value="ECO:0007669"/>
    <property type="project" value="TreeGrafter"/>
</dbReference>
<keyword evidence="7 11" id="KW-0833">Ubl conjugation pathway</keyword>
<dbReference type="AlphaFoldDB" id="T2MIE8"/>
<evidence type="ECO:0000256" key="12">
    <source>
        <dbReference type="SAM" id="MobiDB-lite"/>
    </source>
</evidence>
<feature type="non-terminal residue" evidence="13">
    <location>
        <position position="1"/>
    </location>
</feature>
<dbReference type="GO" id="GO:0034045">
    <property type="term" value="C:phagophore assembly site membrane"/>
    <property type="evidence" value="ECO:0007669"/>
    <property type="project" value="TreeGrafter"/>
</dbReference>
<dbReference type="GO" id="GO:0012505">
    <property type="term" value="C:endomembrane system"/>
    <property type="evidence" value="ECO:0007669"/>
    <property type="project" value="UniProtKB-SubCell"/>
</dbReference>
<keyword evidence="9 11" id="KW-0072">Autophagy</keyword>
<dbReference type="OrthoDB" id="10003551at2759"/>
<keyword evidence="8" id="KW-0007">Acetylation</keyword>
<sequence length="129" mass="14734">IEYIFKMEDIESGDENVSSKNTLPKNLDQQTVTNSQLDSKDKKVDCLLKAAGDAPIMKKRRWNVDGVKPVSYIIEFIKKYIKCEPSESLFVYVNQTFVPSPDQTLNNLYECFGTDGKLVLHYCKSEAWG</sequence>
<comment type="subcellular location">
    <subcellularLocation>
        <location evidence="2">Cytoplasm</location>
    </subcellularLocation>
    <subcellularLocation>
        <location evidence="1">Endomembrane system</location>
        <topology evidence="1">Peripheral membrane protein</topology>
    </subcellularLocation>
</comment>
<keyword evidence="10" id="KW-0472">Membrane</keyword>
<evidence type="ECO:0000256" key="10">
    <source>
        <dbReference type="ARBA" id="ARBA00023136"/>
    </source>
</evidence>
<organism evidence="13">
    <name type="scientific">Hydra vulgaris</name>
    <name type="common">Hydra</name>
    <name type="synonym">Hydra attenuata</name>
    <dbReference type="NCBI Taxonomy" id="6087"/>
    <lineage>
        <taxon>Eukaryota</taxon>
        <taxon>Metazoa</taxon>
        <taxon>Cnidaria</taxon>
        <taxon>Hydrozoa</taxon>
        <taxon>Hydroidolina</taxon>
        <taxon>Anthoathecata</taxon>
        <taxon>Aplanulata</taxon>
        <taxon>Hydridae</taxon>
        <taxon>Hydra</taxon>
    </lineage>
</organism>